<reference evidence="3 4" key="1">
    <citation type="submission" date="2019-11" db="EMBL/GenBank/DDBJ databases">
        <title>Whole genome sequence of Oryza granulata.</title>
        <authorList>
            <person name="Li W."/>
        </authorList>
    </citation>
    <scope>NUCLEOTIDE SEQUENCE [LARGE SCALE GENOMIC DNA]</scope>
    <source>
        <strain evidence="4">cv. Menghai</strain>
        <tissue evidence="3">Leaf</tissue>
    </source>
</reference>
<feature type="region of interest" description="Disordered" evidence="1">
    <location>
        <begin position="49"/>
        <end position="74"/>
    </location>
</feature>
<protein>
    <submittedName>
        <fullName evidence="3">Uncharacterized protein</fullName>
    </submittedName>
</protein>
<dbReference type="EMBL" id="SPHZ02000008">
    <property type="protein sequence ID" value="KAF0903578.1"/>
    <property type="molecule type" value="Genomic_DNA"/>
</dbReference>
<evidence type="ECO:0000256" key="2">
    <source>
        <dbReference type="SAM" id="SignalP"/>
    </source>
</evidence>
<keyword evidence="2" id="KW-0732">Signal</keyword>
<sequence>MPLHAMGVIAVYAALAVLALWLACDGAENPLSRKAGAWRRYRRLRMPTPPSRCCPRRSGDWKKGREGVGRSVFH</sequence>
<accession>A0A6G1CSY9</accession>
<comment type="caution">
    <text evidence="3">The sequence shown here is derived from an EMBL/GenBank/DDBJ whole genome shotgun (WGS) entry which is preliminary data.</text>
</comment>
<name>A0A6G1CSY9_9ORYZ</name>
<evidence type="ECO:0000256" key="1">
    <source>
        <dbReference type="SAM" id="MobiDB-lite"/>
    </source>
</evidence>
<feature type="compositionally biased region" description="Basic and acidic residues" evidence="1">
    <location>
        <begin position="57"/>
        <end position="68"/>
    </location>
</feature>
<keyword evidence="4" id="KW-1185">Reference proteome</keyword>
<gene>
    <name evidence="3" type="ORF">E2562_027993</name>
</gene>
<feature type="signal peptide" evidence="2">
    <location>
        <begin position="1"/>
        <end position="26"/>
    </location>
</feature>
<organism evidence="3 4">
    <name type="scientific">Oryza meyeriana var. granulata</name>
    <dbReference type="NCBI Taxonomy" id="110450"/>
    <lineage>
        <taxon>Eukaryota</taxon>
        <taxon>Viridiplantae</taxon>
        <taxon>Streptophyta</taxon>
        <taxon>Embryophyta</taxon>
        <taxon>Tracheophyta</taxon>
        <taxon>Spermatophyta</taxon>
        <taxon>Magnoliopsida</taxon>
        <taxon>Liliopsida</taxon>
        <taxon>Poales</taxon>
        <taxon>Poaceae</taxon>
        <taxon>BOP clade</taxon>
        <taxon>Oryzoideae</taxon>
        <taxon>Oryzeae</taxon>
        <taxon>Oryzinae</taxon>
        <taxon>Oryza</taxon>
        <taxon>Oryza meyeriana</taxon>
    </lineage>
</organism>
<feature type="chain" id="PRO_5026250403" evidence="2">
    <location>
        <begin position="27"/>
        <end position="74"/>
    </location>
</feature>
<evidence type="ECO:0000313" key="4">
    <source>
        <dbReference type="Proteomes" id="UP000479710"/>
    </source>
</evidence>
<dbReference type="Proteomes" id="UP000479710">
    <property type="component" value="Unassembled WGS sequence"/>
</dbReference>
<evidence type="ECO:0000313" key="3">
    <source>
        <dbReference type="EMBL" id="KAF0903578.1"/>
    </source>
</evidence>
<proteinExistence type="predicted"/>
<dbReference type="AlphaFoldDB" id="A0A6G1CSY9"/>